<gene>
    <name evidence="8" type="ORF">SAMN05421643_105108</name>
</gene>
<keyword evidence="5 6" id="KW-0472">Membrane</keyword>
<dbReference type="GO" id="GO:0022857">
    <property type="term" value="F:transmembrane transporter activity"/>
    <property type="evidence" value="ECO:0007669"/>
    <property type="project" value="InterPro"/>
</dbReference>
<feature type="transmembrane region" description="Helical" evidence="6">
    <location>
        <begin position="240"/>
        <end position="260"/>
    </location>
</feature>
<evidence type="ECO:0000313" key="8">
    <source>
        <dbReference type="EMBL" id="SDY20482.1"/>
    </source>
</evidence>
<organism evidence="8 9">
    <name type="scientific">Acinetobacter kyonggiensis</name>
    <dbReference type="NCBI Taxonomy" id="595670"/>
    <lineage>
        <taxon>Bacteria</taxon>
        <taxon>Pseudomonadati</taxon>
        <taxon>Pseudomonadota</taxon>
        <taxon>Gammaproteobacteria</taxon>
        <taxon>Moraxellales</taxon>
        <taxon>Moraxellaceae</taxon>
        <taxon>Acinetobacter</taxon>
    </lineage>
</organism>
<keyword evidence="2" id="KW-1003">Cell membrane</keyword>
<protein>
    <submittedName>
        <fullName evidence="8">Predicted arabinose efflux permease, MFS family</fullName>
    </submittedName>
</protein>
<evidence type="ECO:0000256" key="4">
    <source>
        <dbReference type="ARBA" id="ARBA00022989"/>
    </source>
</evidence>
<dbReference type="Gene3D" id="1.20.1250.20">
    <property type="entry name" value="MFS general substrate transporter like domains"/>
    <property type="match status" value="1"/>
</dbReference>
<reference evidence="9" key="1">
    <citation type="submission" date="2016-10" db="EMBL/GenBank/DDBJ databases">
        <authorList>
            <person name="Varghese N."/>
            <person name="Submissions S."/>
        </authorList>
    </citation>
    <scope>NUCLEOTIDE SEQUENCE [LARGE SCALE GENOMIC DNA]</scope>
    <source>
        <strain evidence="9">ANC 5109</strain>
    </source>
</reference>
<accession>A0A1H3HYL6</accession>
<name>A0A1H3HYL6_9GAMM</name>
<dbReference type="GO" id="GO:0005886">
    <property type="term" value="C:plasma membrane"/>
    <property type="evidence" value="ECO:0007669"/>
    <property type="project" value="UniProtKB-SubCell"/>
</dbReference>
<feature type="transmembrane region" description="Helical" evidence="6">
    <location>
        <begin position="160"/>
        <end position="180"/>
    </location>
</feature>
<feature type="domain" description="Major facilitator superfamily (MFS) profile" evidence="7">
    <location>
        <begin position="9"/>
        <end position="375"/>
    </location>
</feature>
<dbReference type="Proteomes" id="UP000199035">
    <property type="component" value="Unassembled WGS sequence"/>
</dbReference>
<keyword evidence="9" id="KW-1185">Reference proteome</keyword>
<dbReference type="PANTHER" id="PTHR43124:SF3">
    <property type="entry name" value="CHLORAMPHENICOL EFFLUX PUMP RV0191"/>
    <property type="match status" value="1"/>
</dbReference>
<feature type="transmembrane region" description="Helical" evidence="6">
    <location>
        <begin position="129"/>
        <end position="148"/>
    </location>
</feature>
<evidence type="ECO:0000313" key="9">
    <source>
        <dbReference type="Proteomes" id="UP000199035"/>
    </source>
</evidence>
<feature type="transmembrane region" description="Helical" evidence="6">
    <location>
        <begin position="350"/>
        <end position="371"/>
    </location>
</feature>
<dbReference type="RefSeq" id="WP_092688620.1">
    <property type="nucleotide sequence ID" value="NZ_FNPK01000005.1"/>
</dbReference>
<dbReference type="PANTHER" id="PTHR43124">
    <property type="entry name" value="PURINE EFFLUX PUMP PBUE"/>
    <property type="match status" value="1"/>
</dbReference>
<dbReference type="AlphaFoldDB" id="A0A1H3HYL6"/>
<feature type="transmembrane region" description="Helical" evidence="6">
    <location>
        <begin position="12"/>
        <end position="38"/>
    </location>
</feature>
<dbReference type="InterPro" id="IPR020846">
    <property type="entry name" value="MFS_dom"/>
</dbReference>
<sequence>MVRIESKRGMFALMMAHCAGMVDLVALPVWVGTLIAHYHFDPQQAGGLATLFLIGAAGASIFFAPRFNRIHVKFTAVLGFAFAAAAFVLSASTVSFPILAVLHFLGGIAAGSALSVTHGTMGHGNNPHRTFGIAGLAIGIFGVIFLGGTPGIIQQFGGHSMFYVMAGVMLLATLACLLFFPKPTRAVDFDNYEQIKNLPPLGKPVWFCMIGVALLAMTQAMTLSFYERIGLERGFSRDMVTMALIIYGIVTIFPAPLAALLEKRVSITAIIAFGPIFQGIFAVMTTHTHQYSVFAFAGPMMAFTILFVHTFAFGLLARLDPTGRAVAGTPAMLMVGAAVAPFISGTIVKFISFEAIGYACCIVVAVQVYLFSQTRKAVLAGQTNIPVIAKIKNNETQPVA</sequence>
<evidence type="ECO:0000256" key="5">
    <source>
        <dbReference type="ARBA" id="ARBA00023136"/>
    </source>
</evidence>
<feature type="transmembrane region" description="Helical" evidence="6">
    <location>
        <begin position="325"/>
        <end position="344"/>
    </location>
</feature>
<keyword evidence="3 6" id="KW-0812">Transmembrane</keyword>
<feature type="transmembrane region" description="Helical" evidence="6">
    <location>
        <begin position="44"/>
        <end position="63"/>
    </location>
</feature>
<evidence type="ECO:0000256" key="1">
    <source>
        <dbReference type="ARBA" id="ARBA00004651"/>
    </source>
</evidence>
<comment type="subcellular location">
    <subcellularLocation>
        <location evidence="1">Cell membrane</location>
        <topology evidence="1">Multi-pass membrane protein</topology>
    </subcellularLocation>
</comment>
<dbReference type="EMBL" id="FNPK01000005">
    <property type="protein sequence ID" value="SDY20482.1"/>
    <property type="molecule type" value="Genomic_DNA"/>
</dbReference>
<feature type="transmembrane region" description="Helical" evidence="6">
    <location>
        <begin position="201"/>
        <end position="220"/>
    </location>
</feature>
<evidence type="ECO:0000256" key="3">
    <source>
        <dbReference type="ARBA" id="ARBA00022692"/>
    </source>
</evidence>
<evidence type="ECO:0000259" key="7">
    <source>
        <dbReference type="PROSITE" id="PS50850"/>
    </source>
</evidence>
<dbReference type="STRING" id="595670.SAMN05421643_105108"/>
<dbReference type="Pfam" id="PF07690">
    <property type="entry name" value="MFS_1"/>
    <property type="match status" value="1"/>
</dbReference>
<feature type="transmembrane region" description="Helical" evidence="6">
    <location>
        <begin position="267"/>
        <end position="285"/>
    </location>
</feature>
<dbReference type="InterPro" id="IPR011701">
    <property type="entry name" value="MFS"/>
</dbReference>
<feature type="transmembrane region" description="Helical" evidence="6">
    <location>
        <begin position="291"/>
        <end position="313"/>
    </location>
</feature>
<dbReference type="PROSITE" id="PS50850">
    <property type="entry name" value="MFS"/>
    <property type="match status" value="1"/>
</dbReference>
<dbReference type="SUPFAM" id="SSF103473">
    <property type="entry name" value="MFS general substrate transporter"/>
    <property type="match status" value="1"/>
</dbReference>
<evidence type="ECO:0000256" key="2">
    <source>
        <dbReference type="ARBA" id="ARBA00022475"/>
    </source>
</evidence>
<keyword evidence="4 6" id="KW-1133">Transmembrane helix</keyword>
<dbReference type="InterPro" id="IPR036259">
    <property type="entry name" value="MFS_trans_sf"/>
</dbReference>
<proteinExistence type="predicted"/>
<feature type="transmembrane region" description="Helical" evidence="6">
    <location>
        <begin position="70"/>
        <end position="90"/>
    </location>
</feature>
<dbReference type="InterPro" id="IPR050189">
    <property type="entry name" value="MFS_Efflux_Transporters"/>
</dbReference>
<feature type="transmembrane region" description="Helical" evidence="6">
    <location>
        <begin position="96"/>
        <end position="117"/>
    </location>
</feature>
<evidence type="ECO:0000256" key="6">
    <source>
        <dbReference type="SAM" id="Phobius"/>
    </source>
</evidence>